<comment type="caution">
    <text evidence="1">The sequence shown here is derived from an EMBL/GenBank/DDBJ whole genome shotgun (WGS) entry which is preliminary data.</text>
</comment>
<organism evidence="1 2">
    <name type="scientific">Rugosimonospora acidiphila</name>
    <dbReference type="NCBI Taxonomy" id="556531"/>
    <lineage>
        <taxon>Bacteria</taxon>
        <taxon>Bacillati</taxon>
        <taxon>Actinomycetota</taxon>
        <taxon>Actinomycetes</taxon>
        <taxon>Micromonosporales</taxon>
        <taxon>Micromonosporaceae</taxon>
        <taxon>Rugosimonospora</taxon>
    </lineage>
</organism>
<dbReference type="InterPro" id="IPR023393">
    <property type="entry name" value="START-like_dom_sf"/>
</dbReference>
<dbReference type="Proteomes" id="UP001501570">
    <property type="component" value="Unassembled WGS sequence"/>
</dbReference>
<dbReference type="Gene3D" id="3.30.530.20">
    <property type="match status" value="1"/>
</dbReference>
<reference evidence="2" key="1">
    <citation type="journal article" date="2019" name="Int. J. Syst. Evol. Microbiol.">
        <title>The Global Catalogue of Microorganisms (GCM) 10K type strain sequencing project: providing services to taxonomists for standard genome sequencing and annotation.</title>
        <authorList>
            <consortium name="The Broad Institute Genomics Platform"/>
            <consortium name="The Broad Institute Genome Sequencing Center for Infectious Disease"/>
            <person name="Wu L."/>
            <person name="Ma J."/>
        </authorList>
    </citation>
    <scope>NUCLEOTIDE SEQUENCE [LARGE SCALE GENOMIC DNA]</scope>
    <source>
        <strain evidence="2">JCM 18304</strain>
    </source>
</reference>
<name>A0ABP9RWQ6_9ACTN</name>
<protein>
    <submittedName>
        <fullName evidence="1">SRPBCC domain-containing protein</fullName>
    </submittedName>
</protein>
<dbReference type="EMBL" id="BAABJQ010000010">
    <property type="protein sequence ID" value="GAA5188219.1"/>
    <property type="molecule type" value="Genomic_DNA"/>
</dbReference>
<accession>A0ABP9RWQ6</accession>
<evidence type="ECO:0000313" key="1">
    <source>
        <dbReference type="EMBL" id="GAA5188219.1"/>
    </source>
</evidence>
<sequence>MGHEFEVSLDADVDATVDEVWQAIATGPGIDSWYMGHNEVAGGEVRTVFGQYTPVAPIFAEEPGKRFAYGAPPEPDGRFLAYDFLVEARAGGGASIRVVTSGFLPGDDWADEFEAMTKGGAMVFRTLVEYVNHFANRTATPVLAFGPPITDWDRAWAALGAAFGLDRPVREGDRVRLSPDGAQAVEGVAYFVNDHVACVRTNDAMYRMVRGFQGPMLAMHQLFAPGVDAAEAGRTWQAWLARVFG</sequence>
<dbReference type="RefSeq" id="WP_345631346.1">
    <property type="nucleotide sequence ID" value="NZ_BAABJQ010000010.1"/>
</dbReference>
<gene>
    <name evidence="1" type="ORF">GCM10023322_38380</name>
</gene>
<dbReference type="SUPFAM" id="SSF55961">
    <property type="entry name" value="Bet v1-like"/>
    <property type="match status" value="1"/>
</dbReference>
<evidence type="ECO:0000313" key="2">
    <source>
        <dbReference type="Proteomes" id="UP001501570"/>
    </source>
</evidence>
<proteinExistence type="predicted"/>
<keyword evidence="2" id="KW-1185">Reference proteome</keyword>
<dbReference type="CDD" id="cd07814">
    <property type="entry name" value="SRPBCC_CalC_Aha1-like"/>
    <property type="match status" value="1"/>
</dbReference>